<comment type="subcellular location">
    <subcellularLocation>
        <location evidence="1">Membrane</location>
        <topology evidence="1">Multi-pass membrane protein</topology>
    </subcellularLocation>
</comment>
<dbReference type="PANTHER" id="PTHR43427:SF12">
    <property type="entry name" value="CHLORIDE TRANSPORTER"/>
    <property type="match status" value="1"/>
</dbReference>
<accession>A0A9N7J0H2</accession>
<dbReference type="GO" id="GO:0015108">
    <property type="term" value="F:chloride transmembrane transporter activity"/>
    <property type="evidence" value="ECO:0007669"/>
    <property type="project" value="InterPro"/>
</dbReference>
<keyword evidence="4" id="KW-0472">Membrane</keyword>
<evidence type="ECO:0000256" key="1">
    <source>
        <dbReference type="ARBA" id="ARBA00004141"/>
    </source>
</evidence>
<dbReference type="AlphaFoldDB" id="A0A9N7J0H2"/>
<reference evidence="5 6" key="1">
    <citation type="submission" date="2018-02" db="EMBL/GenBank/DDBJ databases">
        <authorList>
            <person name="Rodrigo-Torres L."/>
            <person name="Arahal R. D."/>
            <person name="Lucena T."/>
        </authorList>
    </citation>
    <scope>NUCLEOTIDE SEQUENCE [LARGE SCALE GENOMIC DNA]</scope>
    <source>
        <strain evidence="5 6">CECT 9267</strain>
    </source>
</reference>
<sequence>MPSSTTKTTQFKIIFVLYSLLLGLLIGGLAAAFLALINLSTHLIWQVGYSHFNHPAYPLVIGLFGGILVGLMQRSWGPYPKTMHETLSEFKQTGAVAYQHQVGKNIIAALVVLACGASLGPEAALSAIVGGLITWLGDRLKLTAHQQTLFLNMGIGAMLATIFHAPFAGVGEAIEKTPLREHFKSHFNQMLLYILTTATGLLGFTLVNQLFPKESPFALHTPTIHWTLAVWPLLILALIVGFVFGNLFLKIEQWCQWLADTIHRPVLLAVIAGICLGACGLLSPYLLFSGEHYLLTFTKSGLDQSFGYLLLIGLGKTVLTNLIFAFGWRGGKIFPAIFASAAIGLSLAVLFPYTPGLLVATVVAVSCTIIVAQPYVTATLLLFLLPLQFFPIILIACIGTHKIQQLCIK</sequence>
<dbReference type="InterPro" id="IPR014743">
    <property type="entry name" value="Cl-channel_core"/>
</dbReference>
<dbReference type="InterPro" id="IPR050368">
    <property type="entry name" value="ClC-type_chloride_channel"/>
</dbReference>
<evidence type="ECO:0000256" key="2">
    <source>
        <dbReference type="ARBA" id="ARBA00022692"/>
    </source>
</evidence>
<protein>
    <submittedName>
        <fullName evidence="5">H(+)/Cl(-) exchange transporter ClcA</fullName>
    </submittedName>
</protein>
<dbReference type="SUPFAM" id="SSF81340">
    <property type="entry name" value="Clc chloride channel"/>
    <property type="match status" value="1"/>
</dbReference>
<organism evidence="5 6">
    <name type="scientific">Latilactobacillus sakei</name>
    <name type="common">Lactobacillus sakei</name>
    <dbReference type="NCBI Taxonomy" id="1599"/>
    <lineage>
        <taxon>Bacteria</taxon>
        <taxon>Bacillati</taxon>
        <taxon>Bacillota</taxon>
        <taxon>Bacilli</taxon>
        <taxon>Lactobacillales</taxon>
        <taxon>Lactobacillaceae</taxon>
        <taxon>Latilactobacillus</taxon>
    </lineage>
</organism>
<dbReference type="InterPro" id="IPR001807">
    <property type="entry name" value="ClC"/>
</dbReference>
<dbReference type="Gene3D" id="1.10.3080.10">
    <property type="entry name" value="Clc chloride channel"/>
    <property type="match status" value="1"/>
</dbReference>
<comment type="caution">
    <text evidence="5">The sequence shown here is derived from an EMBL/GenBank/DDBJ whole genome shotgun (WGS) entry which is preliminary data.</text>
</comment>
<evidence type="ECO:0000313" key="5">
    <source>
        <dbReference type="EMBL" id="SPE20595.1"/>
    </source>
</evidence>
<keyword evidence="2" id="KW-0812">Transmembrane</keyword>
<name>A0A9N7J0H2_LATSK</name>
<dbReference type="EMBL" id="OKRC01000004">
    <property type="protein sequence ID" value="SPE20595.1"/>
    <property type="molecule type" value="Genomic_DNA"/>
</dbReference>
<evidence type="ECO:0000256" key="3">
    <source>
        <dbReference type="ARBA" id="ARBA00022989"/>
    </source>
</evidence>
<dbReference type="Proteomes" id="UP000239650">
    <property type="component" value="Unassembled WGS sequence"/>
</dbReference>
<dbReference type="GeneID" id="57132547"/>
<evidence type="ECO:0000256" key="4">
    <source>
        <dbReference type="ARBA" id="ARBA00023136"/>
    </source>
</evidence>
<dbReference type="PANTHER" id="PTHR43427">
    <property type="entry name" value="CHLORIDE CHANNEL PROTEIN CLC-E"/>
    <property type="match status" value="1"/>
</dbReference>
<dbReference type="GO" id="GO:0016020">
    <property type="term" value="C:membrane"/>
    <property type="evidence" value="ECO:0007669"/>
    <property type="project" value="UniProtKB-SubCell"/>
</dbReference>
<gene>
    <name evidence="5" type="primary">clcA_2</name>
    <name evidence="5" type="ORF">LAS9267_00955</name>
</gene>
<proteinExistence type="predicted"/>
<keyword evidence="3" id="KW-1133">Transmembrane helix</keyword>
<dbReference type="RefSeq" id="WP_016265628.1">
    <property type="nucleotide sequence ID" value="NZ_BJLN01000005.1"/>
</dbReference>
<evidence type="ECO:0000313" key="6">
    <source>
        <dbReference type="Proteomes" id="UP000239650"/>
    </source>
</evidence>
<dbReference type="Pfam" id="PF00654">
    <property type="entry name" value="Voltage_CLC"/>
    <property type="match status" value="1"/>
</dbReference>
<dbReference type="CDD" id="cd00400">
    <property type="entry name" value="Voltage_gated_ClC"/>
    <property type="match status" value="1"/>
</dbReference>